<evidence type="ECO:0000256" key="1">
    <source>
        <dbReference type="SAM" id="MobiDB-lite"/>
    </source>
</evidence>
<feature type="region of interest" description="Disordered" evidence="1">
    <location>
        <begin position="1"/>
        <end position="77"/>
    </location>
</feature>
<dbReference type="EMBL" id="VDEP01000037">
    <property type="protein sequence ID" value="KAA1135723.1"/>
    <property type="molecule type" value="Genomic_DNA"/>
</dbReference>
<protein>
    <submittedName>
        <fullName evidence="2">Uncharacterized protein</fullName>
    </submittedName>
</protein>
<feature type="region of interest" description="Disordered" evidence="1">
    <location>
        <begin position="207"/>
        <end position="245"/>
    </location>
</feature>
<feature type="compositionally biased region" description="Basic residues" evidence="1">
    <location>
        <begin position="42"/>
        <end position="53"/>
    </location>
</feature>
<feature type="compositionally biased region" description="Polar residues" evidence="1">
    <location>
        <begin position="23"/>
        <end position="33"/>
    </location>
</feature>
<comment type="caution">
    <text evidence="2">The sequence shown here is derived from an EMBL/GenBank/DDBJ whole genome shotgun (WGS) entry which is preliminary data.</text>
</comment>
<reference evidence="2 3" key="1">
    <citation type="submission" date="2019-05" db="EMBL/GenBank/DDBJ databases">
        <title>Emergence of the Ug99 lineage of the wheat stem rust pathogen through somatic hybridization.</title>
        <authorList>
            <person name="Li F."/>
            <person name="Upadhyaya N.M."/>
            <person name="Sperschneider J."/>
            <person name="Matny O."/>
            <person name="Nguyen-Phuc H."/>
            <person name="Mago R."/>
            <person name="Raley C."/>
            <person name="Miller M.E."/>
            <person name="Silverstein K.A.T."/>
            <person name="Henningsen E."/>
            <person name="Hirsch C.D."/>
            <person name="Visser B."/>
            <person name="Pretorius Z.A."/>
            <person name="Steffenson B.J."/>
            <person name="Schwessinger B."/>
            <person name="Dodds P.N."/>
            <person name="Figueroa M."/>
        </authorList>
    </citation>
    <scope>NUCLEOTIDE SEQUENCE [LARGE SCALE GENOMIC DNA]</scope>
    <source>
        <strain evidence="2 3">Ug99</strain>
    </source>
</reference>
<name>A0A5B0SES7_PUCGR</name>
<organism evidence="2 3">
    <name type="scientific">Puccinia graminis f. sp. tritici</name>
    <dbReference type="NCBI Taxonomy" id="56615"/>
    <lineage>
        <taxon>Eukaryota</taxon>
        <taxon>Fungi</taxon>
        <taxon>Dikarya</taxon>
        <taxon>Basidiomycota</taxon>
        <taxon>Pucciniomycotina</taxon>
        <taxon>Pucciniomycetes</taxon>
        <taxon>Pucciniales</taxon>
        <taxon>Pucciniaceae</taxon>
        <taxon>Puccinia</taxon>
    </lineage>
</organism>
<evidence type="ECO:0000313" key="3">
    <source>
        <dbReference type="Proteomes" id="UP000325313"/>
    </source>
</evidence>
<feature type="compositionally biased region" description="Polar residues" evidence="1">
    <location>
        <begin position="1"/>
        <end position="16"/>
    </location>
</feature>
<sequence>MVTPSSDSHVSITQPRSQKRPAATTSDTDLSNHTARDESQKSKKRTAKKKPAAPKRTQVPNGGAKGNGKKSAAGKEQKGFTTTIESYTAFQYSNNKALLYGKRWSADKYKKLYLILKTAFFDDLEKLDTKFTLSMMFGQQRVIAFIVNAGLEALSLKTLPPGKTKESVLGFFPVLGRLLEEEENIPIDPSTEIQSASNPHTVTVGVLKDKDYKSQNTPAKATENSSEAKPKKTLKLKGITKKLDV</sequence>
<accession>A0A5B0SES7</accession>
<feature type="compositionally biased region" description="Polar residues" evidence="1">
    <location>
        <begin position="214"/>
        <end position="227"/>
    </location>
</feature>
<feature type="compositionally biased region" description="Basic residues" evidence="1">
    <location>
        <begin position="231"/>
        <end position="245"/>
    </location>
</feature>
<dbReference type="AlphaFoldDB" id="A0A5B0SES7"/>
<proteinExistence type="predicted"/>
<evidence type="ECO:0000313" key="2">
    <source>
        <dbReference type="EMBL" id="KAA1135723.1"/>
    </source>
</evidence>
<gene>
    <name evidence="2" type="ORF">PGTUg99_014364</name>
</gene>
<dbReference type="Proteomes" id="UP000325313">
    <property type="component" value="Unassembled WGS sequence"/>
</dbReference>